<feature type="region of interest" description="Disordered" evidence="1">
    <location>
        <begin position="927"/>
        <end position="1033"/>
    </location>
</feature>
<dbReference type="InterPro" id="IPR016024">
    <property type="entry name" value="ARM-type_fold"/>
</dbReference>
<evidence type="ECO:0000256" key="1">
    <source>
        <dbReference type="SAM" id="MobiDB-lite"/>
    </source>
</evidence>
<sequence length="1055" mass="121340">MTESDWWPQQILIKCPNQIVRQMFKCLVIHIISQLRSTQVELYMEPIVELEDGTIDVSQLGQGSCVTRFIRKMLTIIEHGVRPHSKYLSEYFAFLLEFAKAGNEEAQFLIHINAISTMVTFYMGQKAQENYVEILSDDEEEEDVISLTDDNYRPISLEKMITLIALLVEKARTNEKRLRLSNKDKTAIMGGKGFPFLFNQIRDNINIRETCNLIFNLTRWNGNEAVTIVNMIFAAIKKLTPELSQPFFKLLSLLVDYMGAPAGTPHYTQYILHKFWELAKACPQQCLEWLAGQVTRNKAAQAWCLSQMDLWVECYLIAHSNLRVRNAAAYLLVALVPSVNFRQAYRPPRSYHSPLKEIVIYSHLLSLLSRAKAYVDPQVHGTTKLTCYFAVLTYCLNSRAEKLMFSEYFIELWQLFHPKLSEPNISMHQNKQVLLLFWHQVCVDCVENIRLIVNNPHVCKNIAFNYILADHDDQDVVMFNKLMLPSYYGLLRMCCQQDRNFTRLLAQHQNIQWAFKNITPYPAQYTVAVEELFRMMKLMAAKNDDTPADEIKAINAFRHSTLSMYLSVIDARSMWQTLISAFKLLVESQEEKLDVVFHGGLQMITEAFNTLHAMFYEATACHVTGDIVDLLTILLKVLETAREIRESRSEISSRVKTCFAAWKERMEFVKKILTLLNSYTPPEVRQVCFDLLKQMVLTFQGECISTIIPILTAAHTVCQDNSLPVVTGPYFPRRGQKPFGSKSTIRPPRPQFMMCLNTSQIEHSNGVDEVYDQALTEFFQPYHMLVDVMCRVAVNQQNMSEALINLSAMVACEGVPLQLPFFAMLWYEIYQSEQVDRNYIKILCSSNAFIDYVDAVLLDERRSLNNQIIYPFFCNFFPKVVDVRALLIIFSVQMPKQISPLLMESLQYILKACRLHQQQRIEAEEQTKLANQKSQEQAEVKETSETKDEESGETPSKRRKISTEEEEKEEKSEEKESEPSTSAITDVTEEKSPGSPSTDSPSTSTADSNQPSTSASNRHHQTGLLFNREKPNKVDMVATQIQKLLTLIEKKSTKK</sequence>
<dbReference type="AlphaFoldDB" id="V4A554"/>
<name>V4A554_LOTGI</name>
<dbReference type="SUPFAM" id="SSF48371">
    <property type="entry name" value="ARM repeat"/>
    <property type="match status" value="1"/>
</dbReference>
<dbReference type="InterPro" id="IPR021905">
    <property type="entry name" value="DUF3517"/>
</dbReference>
<dbReference type="EMBL" id="KB202481">
    <property type="protein sequence ID" value="ESO90145.1"/>
    <property type="molecule type" value="Genomic_DNA"/>
</dbReference>
<feature type="compositionally biased region" description="Basic and acidic residues" evidence="1">
    <location>
        <begin position="969"/>
        <end position="978"/>
    </location>
</feature>
<dbReference type="OrthoDB" id="289038at2759"/>
<feature type="domain" description="DUF3517" evidence="2">
    <location>
        <begin position="10"/>
        <end position="177"/>
    </location>
</feature>
<dbReference type="KEGG" id="lgi:LOTGIDRAFT_164456"/>
<dbReference type="Proteomes" id="UP000030746">
    <property type="component" value="Unassembled WGS sequence"/>
</dbReference>
<dbReference type="Pfam" id="PF12030">
    <property type="entry name" value="DUF3517"/>
    <property type="match status" value="1"/>
</dbReference>
<gene>
    <name evidence="3" type="ORF">LOTGIDRAFT_164456</name>
</gene>
<accession>V4A554</accession>
<feature type="compositionally biased region" description="Low complexity" evidence="1">
    <location>
        <begin position="993"/>
        <end position="1008"/>
    </location>
</feature>
<proteinExistence type="predicted"/>
<evidence type="ECO:0000313" key="4">
    <source>
        <dbReference type="Proteomes" id="UP000030746"/>
    </source>
</evidence>
<dbReference type="HOGENOM" id="CLU_006618_0_0_1"/>
<dbReference type="CTD" id="20239740"/>
<reference evidence="3 4" key="1">
    <citation type="journal article" date="2013" name="Nature">
        <title>Insights into bilaterian evolution from three spiralian genomes.</title>
        <authorList>
            <person name="Simakov O."/>
            <person name="Marletaz F."/>
            <person name="Cho S.J."/>
            <person name="Edsinger-Gonzales E."/>
            <person name="Havlak P."/>
            <person name="Hellsten U."/>
            <person name="Kuo D.H."/>
            <person name="Larsson T."/>
            <person name="Lv J."/>
            <person name="Arendt D."/>
            <person name="Savage R."/>
            <person name="Osoegawa K."/>
            <person name="de Jong P."/>
            <person name="Grimwood J."/>
            <person name="Chapman J.A."/>
            <person name="Shapiro H."/>
            <person name="Aerts A."/>
            <person name="Otillar R.P."/>
            <person name="Terry A.Y."/>
            <person name="Boore J.L."/>
            <person name="Grigoriev I.V."/>
            <person name="Lindberg D.R."/>
            <person name="Seaver E.C."/>
            <person name="Weisblat D.A."/>
            <person name="Putnam N.H."/>
            <person name="Rokhsar D.S."/>
        </authorList>
    </citation>
    <scope>NUCLEOTIDE SEQUENCE [LARGE SCALE GENOMIC DNA]</scope>
</reference>
<dbReference type="OMA" id="ICHRING"/>
<evidence type="ECO:0000313" key="3">
    <source>
        <dbReference type="EMBL" id="ESO90145.1"/>
    </source>
</evidence>
<organism evidence="3 4">
    <name type="scientific">Lottia gigantea</name>
    <name type="common">Giant owl limpet</name>
    <dbReference type="NCBI Taxonomy" id="225164"/>
    <lineage>
        <taxon>Eukaryota</taxon>
        <taxon>Metazoa</taxon>
        <taxon>Spiralia</taxon>
        <taxon>Lophotrochozoa</taxon>
        <taxon>Mollusca</taxon>
        <taxon>Gastropoda</taxon>
        <taxon>Patellogastropoda</taxon>
        <taxon>Lottioidea</taxon>
        <taxon>Lottiidae</taxon>
        <taxon>Lottia</taxon>
    </lineage>
</organism>
<protein>
    <recommendedName>
        <fullName evidence="2">DUF3517 domain-containing protein</fullName>
    </recommendedName>
</protein>
<evidence type="ECO:0000259" key="2">
    <source>
        <dbReference type="Pfam" id="PF12030"/>
    </source>
</evidence>
<keyword evidence="4" id="KW-1185">Reference proteome</keyword>
<dbReference type="GeneID" id="20239740"/>
<dbReference type="RefSeq" id="XP_009059219.1">
    <property type="nucleotide sequence ID" value="XM_009060971.1"/>
</dbReference>
<feature type="compositionally biased region" description="Basic and acidic residues" evidence="1">
    <location>
        <begin position="936"/>
        <end position="946"/>
    </location>
</feature>
<dbReference type="STRING" id="225164.V4A554"/>